<feature type="domain" description="C3H1-type" evidence="8">
    <location>
        <begin position="954"/>
        <end position="981"/>
    </location>
</feature>
<dbReference type="InterPro" id="IPR000571">
    <property type="entry name" value="Znf_CCCH"/>
</dbReference>
<evidence type="ECO:0000256" key="2">
    <source>
        <dbReference type="ARBA" id="ARBA00022737"/>
    </source>
</evidence>
<dbReference type="InParanoid" id="A0A482WFT7"/>
<feature type="compositionally biased region" description="Polar residues" evidence="7">
    <location>
        <begin position="27"/>
        <end position="46"/>
    </location>
</feature>
<keyword evidence="1 6" id="KW-0479">Metal-binding</keyword>
<protein>
    <recommendedName>
        <fullName evidence="5">Zinc finger CCCH domain-containing protein 3</fullName>
    </recommendedName>
</protein>
<reference evidence="9 10" key="1">
    <citation type="journal article" date="2017" name="Gigascience">
        <title>Genome sequence of the small brown planthopper, Laodelphax striatellus.</title>
        <authorList>
            <person name="Zhu J."/>
            <person name="Jiang F."/>
            <person name="Wang X."/>
            <person name="Yang P."/>
            <person name="Bao Y."/>
            <person name="Zhao W."/>
            <person name="Wang W."/>
            <person name="Lu H."/>
            <person name="Wang Q."/>
            <person name="Cui N."/>
            <person name="Li J."/>
            <person name="Chen X."/>
            <person name="Luo L."/>
            <person name="Yu J."/>
            <person name="Kang L."/>
            <person name="Cui F."/>
        </authorList>
    </citation>
    <scope>NUCLEOTIDE SEQUENCE [LARGE SCALE GENOMIC DNA]</scope>
    <source>
        <strain evidence="9">Lst14</strain>
    </source>
</reference>
<evidence type="ECO:0000259" key="8">
    <source>
        <dbReference type="PROSITE" id="PS50103"/>
    </source>
</evidence>
<feature type="region of interest" description="Disordered" evidence="7">
    <location>
        <begin position="480"/>
        <end position="501"/>
    </location>
</feature>
<feature type="zinc finger region" description="C3H1-type" evidence="6">
    <location>
        <begin position="900"/>
        <end position="926"/>
    </location>
</feature>
<feature type="zinc finger region" description="C3H1-type" evidence="6">
    <location>
        <begin position="954"/>
        <end position="981"/>
    </location>
</feature>
<dbReference type="OrthoDB" id="3247158at2759"/>
<dbReference type="AlphaFoldDB" id="A0A482WFT7"/>
<evidence type="ECO:0000256" key="7">
    <source>
        <dbReference type="SAM" id="MobiDB-lite"/>
    </source>
</evidence>
<accession>A0A482WFT7</accession>
<dbReference type="PROSITE" id="PS50103">
    <property type="entry name" value="ZF_C3H1"/>
    <property type="match status" value="3"/>
</dbReference>
<sequence length="1103" mass="124931">MIREREKMLQTMTTQQATAIPLEEISTKSSGNTSVPKSNSSHSSAKCPSCPTIKPVIPENKKSQTSFKTTENVILNSKSATGSRQLSSISKPTSRANNIFINPKFQNPSLLSRLAVESSNKDSKNDNVTPSTSTQCNKTINGIHVNPNFRSKMIQNSLTQQPCIKQHEFTNIGSSDYRNSGSGLPNTSVHSIPSELGKTLPPMKEKPGTLHVNPKLILNSSSKTLESCVGSKSIVLMINPNFKQPLTSRNSQDNSYQNRISIFSESNVEKCENKFGKNYNFQEKSSVKNNNKQPSFTRKDIIQSNSMNSTSSELLKVLPIPVEGNMKSKIINNRVHPAMGKQKIIEASLKNSVPFKPRNSLMNRGRKFAWSTYSSKINNSISKLPNTHYKFTNVNSQLHRNNSNINVSRPKNRCWKKPPEVNSFVKILESQTVPTSTNDTKMQTCSLQIGSSLDNPKSNPSTSKTALVAVSRTKIVRKSRTSLKSHEVRSLGTNPTSTRFVNSPNLRKEFQQNINQPSCSKTTLVAISPTKVVRKLKNSHKVSHQNSNPQPMIVNRRKSVEQRTNNNYYSNPVSRLNLLRMKYKKIENFYRNVNRQQSARNSLSKEVIGYQHANVGSRLKFVNGQKYKTSNLKVAGSQNSSRLISLSRNKLIREQNSNTKPLLKRSPSMSHFAARNNRIVSRFHTSSHLALNRNRYNLIRDRLRMRRQFHPYFQSADVFRMKYRNSNANYRRHLLSKNRANNFKKQPLTSRGGGLKQSSRKRMKSLTIEGVKYHSSRLKLQRKPSIKDMKTYQKQLVSVQGERFEVGNGGRTLKRIGEGPARLNKVYLDGVAFIRSKDNDSTMFRTNTHNVRHLLRLAKQRSIAQLTKKMRKNNEPCPIYHRFGKCSGKENGSCCRVHDKKHVAVCRRFLRGDCDNKNCLLSHEVAPTKMPTCRHFLAGICTRENCPYLHVKLSNSAPICIKFLQGYCQHADKCKNRHIEVCPEYEETSKCSKGKCCPYPHPKNYHRSKFFGLQTNKTETKTSDEVVLSETPQNSKPLSKLDANTVVNRYYTAYNDGSKMAEVSASISGDLAVDRANDSGTSWLKTRPKIGQLEAFIPFEENK</sequence>
<feature type="domain" description="C3H1-type" evidence="8">
    <location>
        <begin position="900"/>
        <end position="926"/>
    </location>
</feature>
<organism evidence="9 10">
    <name type="scientific">Laodelphax striatellus</name>
    <name type="common">Small brown planthopper</name>
    <name type="synonym">Delphax striatella</name>
    <dbReference type="NCBI Taxonomy" id="195883"/>
    <lineage>
        <taxon>Eukaryota</taxon>
        <taxon>Metazoa</taxon>
        <taxon>Ecdysozoa</taxon>
        <taxon>Arthropoda</taxon>
        <taxon>Hexapoda</taxon>
        <taxon>Insecta</taxon>
        <taxon>Pterygota</taxon>
        <taxon>Neoptera</taxon>
        <taxon>Paraneoptera</taxon>
        <taxon>Hemiptera</taxon>
        <taxon>Auchenorrhyncha</taxon>
        <taxon>Fulgoroidea</taxon>
        <taxon>Delphacidae</taxon>
        <taxon>Criomorphinae</taxon>
        <taxon>Laodelphax</taxon>
    </lineage>
</organism>
<dbReference type="STRING" id="195883.A0A482WFT7"/>
<evidence type="ECO:0000256" key="6">
    <source>
        <dbReference type="PROSITE-ProRule" id="PRU00723"/>
    </source>
</evidence>
<dbReference type="SMART" id="SM00356">
    <property type="entry name" value="ZnF_C3H1"/>
    <property type="match status" value="5"/>
</dbReference>
<dbReference type="EMBL" id="QKKF02037264">
    <property type="protein sequence ID" value="RZF32364.1"/>
    <property type="molecule type" value="Genomic_DNA"/>
</dbReference>
<feature type="zinc finger region" description="C3H1-type" evidence="6">
    <location>
        <begin position="927"/>
        <end position="953"/>
    </location>
</feature>
<dbReference type="GO" id="GO:0008270">
    <property type="term" value="F:zinc ion binding"/>
    <property type="evidence" value="ECO:0007669"/>
    <property type="project" value="UniProtKB-KW"/>
</dbReference>
<dbReference type="FunFam" id="4.10.1000.10:FF:000008">
    <property type="entry name" value="zinc finger CCCH domain-containing protein 3"/>
    <property type="match status" value="1"/>
</dbReference>
<evidence type="ECO:0000256" key="5">
    <source>
        <dbReference type="ARBA" id="ARBA00071600"/>
    </source>
</evidence>
<evidence type="ECO:0000256" key="4">
    <source>
        <dbReference type="ARBA" id="ARBA00022833"/>
    </source>
</evidence>
<dbReference type="PANTHER" id="PTHR46156">
    <property type="entry name" value="CCCH ZINGC FINGER"/>
    <property type="match status" value="1"/>
</dbReference>
<dbReference type="Gene3D" id="4.10.1000.10">
    <property type="entry name" value="Zinc finger, CCCH-type"/>
    <property type="match status" value="2"/>
</dbReference>
<dbReference type="PANTHER" id="PTHR46156:SF1">
    <property type="entry name" value="ZINC FINGER CCCH DOMAIN-CONTAINING PROTEIN 3"/>
    <property type="match status" value="1"/>
</dbReference>
<name>A0A482WFT7_LAOST</name>
<feature type="domain" description="C3H1-type" evidence="8">
    <location>
        <begin position="927"/>
        <end position="953"/>
    </location>
</feature>
<keyword evidence="4 6" id="KW-0862">Zinc</keyword>
<dbReference type="GO" id="GO:0005634">
    <property type="term" value="C:nucleus"/>
    <property type="evidence" value="ECO:0007669"/>
    <property type="project" value="TreeGrafter"/>
</dbReference>
<evidence type="ECO:0000313" key="9">
    <source>
        <dbReference type="EMBL" id="RZF32364.1"/>
    </source>
</evidence>
<gene>
    <name evidence="9" type="ORF">LSTR_LSTR001828</name>
</gene>
<dbReference type="Proteomes" id="UP000291343">
    <property type="component" value="Unassembled WGS sequence"/>
</dbReference>
<evidence type="ECO:0000256" key="3">
    <source>
        <dbReference type="ARBA" id="ARBA00022771"/>
    </source>
</evidence>
<comment type="caution">
    <text evidence="9">The sequence shown here is derived from an EMBL/GenBank/DDBJ whole genome shotgun (WGS) entry which is preliminary data.</text>
</comment>
<feature type="compositionally biased region" description="Polar residues" evidence="7">
    <location>
        <begin position="491"/>
        <end position="501"/>
    </location>
</feature>
<keyword evidence="10" id="KW-1185">Reference proteome</keyword>
<proteinExistence type="predicted"/>
<evidence type="ECO:0000313" key="10">
    <source>
        <dbReference type="Proteomes" id="UP000291343"/>
    </source>
</evidence>
<keyword evidence="2" id="KW-0677">Repeat</keyword>
<feature type="region of interest" description="Disordered" evidence="7">
    <location>
        <begin position="1"/>
        <end position="69"/>
    </location>
</feature>
<feature type="compositionally biased region" description="Low complexity" evidence="7">
    <location>
        <begin position="10"/>
        <end position="19"/>
    </location>
</feature>
<evidence type="ECO:0000256" key="1">
    <source>
        <dbReference type="ARBA" id="ARBA00022723"/>
    </source>
</evidence>
<keyword evidence="3 6" id="KW-0863">Zinc-finger</keyword>